<dbReference type="Gene3D" id="3.40.50.300">
    <property type="entry name" value="P-loop containing nucleotide triphosphate hydrolases"/>
    <property type="match status" value="1"/>
</dbReference>
<comment type="caution">
    <text evidence="1">The sequence shown here is derived from an EMBL/GenBank/DDBJ whole genome shotgun (WGS) entry which is preliminary data.</text>
</comment>
<proteinExistence type="predicted"/>
<dbReference type="Proteomes" id="UP000254134">
    <property type="component" value="Unassembled WGS sequence"/>
</dbReference>
<dbReference type="InterPro" id="IPR027417">
    <property type="entry name" value="P-loop_NTPase"/>
</dbReference>
<evidence type="ECO:0000313" key="2">
    <source>
        <dbReference type="Proteomes" id="UP000254134"/>
    </source>
</evidence>
<organism evidence="1 2">
    <name type="scientific">Gaiella occulta</name>
    <dbReference type="NCBI Taxonomy" id="1002870"/>
    <lineage>
        <taxon>Bacteria</taxon>
        <taxon>Bacillati</taxon>
        <taxon>Actinomycetota</taxon>
        <taxon>Thermoleophilia</taxon>
        <taxon>Gaiellales</taxon>
        <taxon>Gaiellaceae</taxon>
        <taxon>Gaiella</taxon>
    </lineage>
</organism>
<dbReference type="AlphaFoldDB" id="A0A7M2Z0A6"/>
<dbReference type="EMBL" id="QQZY01000001">
    <property type="protein sequence ID" value="RDI75710.1"/>
    <property type="molecule type" value="Genomic_DNA"/>
</dbReference>
<evidence type="ECO:0000313" key="1">
    <source>
        <dbReference type="EMBL" id="RDI75710.1"/>
    </source>
</evidence>
<keyword evidence="2" id="KW-1185">Reference proteome</keyword>
<name>A0A7M2Z0A6_9ACTN</name>
<sequence length="95" mass="10242">MIPPLLLVVTGPPNRLLQVYATAPEELVLERFAARARTPGRHEGHADVAAIPEVEQGLATGRWRPLALSGELVELDSSGPIDLEPVEARVRTLCA</sequence>
<accession>A0A7M2Z0A6</accession>
<reference evidence="1 2" key="1">
    <citation type="submission" date="2018-07" db="EMBL/GenBank/DDBJ databases">
        <title>High-quality-draft genome sequence of Gaiella occulta.</title>
        <authorList>
            <person name="Severino R."/>
            <person name="Froufe H.J.C."/>
            <person name="Rainey F.A."/>
            <person name="Barroso C."/>
            <person name="Albuquerque L."/>
            <person name="Lobo-Da-Cunha A."/>
            <person name="Da Costa M.S."/>
            <person name="Egas C."/>
        </authorList>
    </citation>
    <scope>NUCLEOTIDE SEQUENCE [LARGE SCALE GENOMIC DNA]</scope>
    <source>
        <strain evidence="1 2">F2-233</strain>
    </source>
</reference>
<dbReference type="RefSeq" id="WP_114794607.1">
    <property type="nucleotide sequence ID" value="NZ_QQZY01000001.1"/>
</dbReference>
<reference evidence="2" key="2">
    <citation type="journal article" date="2019" name="MicrobiologyOpen">
        <title>High-quality draft genome sequence of Gaiella occulta isolated from a 150 meter deep mineral water borehole and comparison with the genome sequences of other deep-branching lineages of the phylum Actinobacteria.</title>
        <authorList>
            <person name="Severino R."/>
            <person name="Froufe H.J.C."/>
            <person name="Barroso C."/>
            <person name="Albuquerque L."/>
            <person name="Lobo-da-Cunha A."/>
            <person name="da Costa M.S."/>
            <person name="Egas C."/>
        </authorList>
    </citation>
    <scope>NUCLEOTIDE SEQUENCE [LARGE SCALE GENOMIC DNA]</scope>
    <source>
        <strain evidence="2">F2-233</strain>
    </source>
</reference>
<protein>
    <submittedName>
        <fullName evidence="1">Uncharacterized protein</fullName>
    </submittedName>
</protein>
<gene>
    <name evidence="1" type="ORF">Gocc_0129</name>
</gene>